<dbReference type="OrthoDB" id="3046318at2759"/>
<dbReference type="AlphaFoldDB" id="A0A164P923"/>
<proteinExistence type="predicted"/>
<evidence type="ECO:0000313" key="2">
    <source>
        <dbReference type="EMBL" id="KZS88489.1"/>
    </source>
</evidence>
<sequence>MLAARQFQDMVGPKKWAQVVTTTQTYEWVFIILQILGGQIGLPILLGTFLLSKRTSRTAVLDSFCLTWIISSISYSLLLYVRRATAEVFDIEPPSDAFCLFQAALVEGSIVIQLFPGLFDEQSSSYVRHILHFWQWSQEYTCQSRPPQALNSELLEGSDLTRRISFRPSSTELSSSWKASWSSSALMDSTLSQSDAIGRPEKSWEIASARGSGDFRSVRFEQTYPNARLSASDASSVVEGPLIVFLVLASRQDVRSAWHLLLPSERAALKVKNESEDAEAGELVARVD</sequence>
<organism evidence="2 3">
    <name type="scientific">Sistotremastrum niveocremeum HHB9708</name>
    <dbReference type="NCBI Taxonomy" id="1314777"/>
    <lineage>
        <taxon>Eukaryota</taxon>
        <taxon>Fungi</taxon>
        <taxon>Dikarya</taxon>
        <taxon>Basidiomycota</taxon>
        <taxon>Agaricomycotina</taxon>
        <taxon>Agaricomycetes</taxon>
        <taxon>Sistotremastrales</taxon>
        <taxon>Sistotremastraceae</taxon>
        <taxon>Sertulicium</taxon>
        <taxon>Sertulicium niveocremeum</taxon>
    </lineage>
</organism>
<feature type="transmembrane region" description="Helical" evidence="1">
    <location>
        <begin position="28"/>
        <end position="52"/>
    </location>
</feature>
<reference evidence="2 3" key="1">
    <citation type="journal article" date="2016" name="Mol. Biol. Evol.">
        <title>Comparative Genomics of Early-Diverging Mushroom-Forming Fungi Provides Insights into the Origins of Lignocellulose Decay Capabilities.</title>
        <authorList>
            <person name="Nagy L.G."/>
            <person name="Riley R."/>
            <person name="Tritt A."/>
            <person name="Adam C."/>
            <person name="Daum C."/>
            <person name="Floudas D."/>
            <person name="Sun H."/>
            <person name="Yadav J.S."/>
            <person name="Pangilinan J."/>
            <person name="Larsson K.H."/>
            <person name="Matsuura K."/>
            <person name="Barry K."/>
            <person name="Labutti K."/>
            <person name="Kuo R."/>
            <person name="Ohm R.A."/>
            <person name="Bhattacharya S.S."/>
            <person name="Shirouzu T."/>
            <person name="Yoshinaga Y."/>
            <person name="Martin F.M."/>
            <person name="Grigoriev I.V."/>
            <person name="Hibbett D.S."/>
        </authorList>
    </citation>
    <scope>NUCLEOTIDE SEQUENCE [LARGE SCALE GENOMIC DNA]</scope>
    <source>
        <strain evidence="2 3">HHB9708</strain>
    </source>
</reference>
<keyword evidence="1" id="KW-0472">Membrane</keyword>
<dbReference type="STRING" id="1314777.A0A164P923"/>
<feature type="transmembrane region" description="Helical" evidence="1">
    <location>
        <begin position="59"/>
        <end position="80"/>
    </location>
</feature>
<gene>
    <name evidence="2" type="ORF">SISNIDRAFT_470109</name>
</gene>
<dbReference type="Proteomes" id="UP000076722">
    <property type="component" value="Unassembled WGS sequence"/>
</dbReference>
<evidence type="ECO:0000256" key="1">
    <source>
        <dbReference type="SAM" id="Phobius"/>
    </source>
</evidence>
<keyword evidence="1" id="KW-0812">Transmembrane</keyword>
<evidence type="ECO:0000313" key="3">
    <source>
        <dbReference type="Proteomes" id="UP000076722"/>
    </source>
</evidence>
<protein>
    <submittedName>
        <fullName evidence="2">Uncharacterized protein</fullName>
    </submittedName>
</protein>
<accession>A0A164P923</accession>
<dbReference type="EMBL" id="KV419436">
    <property type="protein sequence ID" value="KZS88489.1"/>
    <property type="molecule type" value="Genomic_DNA"/>
</dbReference>
<name>A0A164P923_9AGAM</name>
<keyword evidence="3" id="KW-1185">Reference proteome</keyword>
<keyword evidence="1" id="KW-1133">Transmembrane helix</keyword>